<protein>
    <submittedName>
        <fullName evidence="2">Uncharacterized protein</fullName>
    </submittedName>
</protein>
<dbReference type="Proteomes" id="UP000093928">
    <property type="component" value="Unassembled WGS sequence"/>
</dbReference>
<gene>
    <name evidence="2" type="ORF">A5634_23895</name>
</gene>
<feature type="region of interest" description="Disordered" evidence="1">
    <location>
        <begin position="47"/>
        <end position="68"/>
    </location>
</feature>
<evidence type="ECO:0000256" key="1">
    <source>
        <dbReference type="SAM" id="MobiDB-lite"/>
    </source>
</evidence>
<proteinExistence type="predicted"/>
<dbReference type="AlphaFoldDB" id="A0A1A3NYI0"/>
<name>A0A1A3NYI0_MYCAS</name>
<evidence type="ECO:0000313" key="2">
    <source>
        <dbReference type="EMBL" id="OBK26996.1"/>
    </source>
</evidence>
<dbReference type="EMBL" id="LZLS01000103">
    <property type="protein sequence ID" value="OBK26996.1"/>
    <property type="molecule type" value="Genomic_DNA"/>
</dbReference>
<comment type="caution">
    <text evidence="2">The sequence shown here is derived from an EMBL/GenBank/DDBJ whole genome shotgun (WGS) entry which is preliminary data.</text>
</comment>
<accession>A0A1A3NYI0</accession>
<sequence>MDVDAGRNRTMHIGEILAQMPGFASDVQHRIAAIDVIAKHAGLAFQPLPEHPRGPRYERGLRSPPSASPIDAAFGSPAFVGEKALQGGHLGPFGGL</sequence>
<organism evidence="2 3">
    <name type="scientific">Mycobacterium asiaticum</name>
    <dbReference type="NCBI Taxonomy" id="1790"/>
    <lineage>
        <taxon>Bacteria</taxon>
        <taxon>Bacillati</taxon>
        <taxon>Actinomycetota</taxon>
        <taxon>Actinomycetes</taxon>
        <taxon>Mycobacteriales</taxon>
        <taxon>Mycobacteriaceae</taxon>
        <taxon>Mycobacterium</taxon>
    </lineage>
</organism>
<reference evidence="2 3" key="1">
    <citation type="submission" date="2016-06" db="EMBL/GenBank/DDBJ databases">
        <authorList>
            <person name="Kjaerup R.B."/>
            <person name="Dalgaard T.S."/>
            <person name="Juul-Madsen H.R."/>
        </authorList>
    </citation>
    <scope>NUCLEOTIDE SEQUENCE [LARGE SCALE GENOMIC DNA]</scope>
    <source>
        <strain evidence="2 3">1165133.8</strain>
    </source>
</reference>
<feature type="compositionally biased region" description="Basic and acidic residues" evidence="1">
    <location>
        <begin position="50"/>
        <end position="61"/>
    </location>
</feature>
<evidence type="ECO:0000313" key="3">
    <source>
        <dbReference type="Proteomes" id="UP000093928"/>
    </source>
</evidence>